<dbReference type="InterPro" id="IPR027417">
    <property type="entry name" value="P-loop_NTPase"/>
</dbReference>
<dbReference type="Proteomes" id="UP000004295">
    <property type="component" value="Unassembled WGS sequence"/>
</dbReference>
<proteinExistence type="inferred from homology"/>
<comment type="catalytic activity">
    <reaction evidence="2">
        <text>adenosylcob(III)inamide phosphate + GTP + H(+) = adenosylcob(III)inamide-GDP + diphosphate</text>
        <dbReference type="Rhea" id="RHEA:22712"/>
        <dbReference type="ChEBI" id="CHEBI:15378"/>
        <dbReference type="ChEBI" id="CHEBI:33019"/>
        <dbReference type="ChEBI" id="CHEBI:37565"/>
        <dbReference type="ChEBI" id="CHEBI:58502"/>
        <dbReference type="ChEBI" id="CHEBI:60487"/>
        <dbReference type="EC" id="2.7.7.62"/>
    </reaction>
</comment>
<dbReference type="UniPathway" id="UPA00148">
    <property type="reaction ID" value="UER00236"/>
</dbReference>
<reference evidence="20 21" key="1">
    <citation type="submission" date="2009-04" db="EMBL/GenBank/DDBJ databases">
        <authorList>
            <person name="Sebastian Y."/>
            <person name="Madupu R."/>
            <person name="Durkin A.S."/>
            <person name="Torralba M."/>
            <person name="Methe B."/>
            <person name="Sutton G.G."/>
            <person name="Strausberg R.L."/>
            <person name="Nelson K.E."/>
        </authorList>
    </citation>
    <scope>NUCLEOTIDE SEQUENCE [LARGE SCALE GENOMIC DNA]</scope>
    <source>
        <strain evidence="21">ATCC 35406 / BCRC 14492 / JCM 8526 / NCTC 13058 / HG 370</strain>
    </source>
</reference>
<dbReference type="GO" id="GO:0009236">
    <property type="term" value="P:cobalamin biosynthetic process"/>
    <property type="evidence" value="ECO:0007669"/>
    <property type="project" value="UniProtKB-UniPathway"/>
</dbReference>
<dbReference type="STRING" id="553175.POREN0001_0028"/>
<dbReference type="CDD" id="cd00544">
    <property type="entry name" value="CobU"/>
    <property type="match status" value="1"/>
</dbReference>
<evidence type="ECO:0000256" key="10">
    <source>
        <dbReference type="ARBA" id="ARBA00022573"/>
    </source>
</evidence>
<keyword evidence="21" id="KW-1185">Reference proteome</keyword>
<dbReference type="NCBIfam" id="NF004469">
    <property type="entry name" value="PRK05800.1"/>
    <property type="match status" value="1"/>
</dbReference>
<comment type="similarity">
    <text evidence="7">Belongs to the CobU/CobP family.</text>
</comment>
<dbReference type="EC" id="2.7.7.62" evidence="9"/>
<dbReference type="SUPFAM" id="SSF52540">
    <property type="entry name" value="P-loop containing nucleoside triphosphate hydrolases"/>
    <property type="match status" value="1"/>
</dbReference>
<evidence type="ECO:0000313" key="21">
    <source>
        <dbReference type="Proteomes" id="UP000004295"/>
    </source>
</evidence>
<gene>
    <name evidence="20" type="primary">cobU</name>
    <name evidence="20" type="ORF">POREN0001_0028</name>
</gene>
<dbReference type="PANTHER" id="PTHR34848:SF1">
    <property type="entry name" value="BIFUNCTIONAL ADENOSYLCOBALAMIN BIOSYNTHESIS PROTEIN COBU"/>
    <property type="match status" value="1"/>
</dbReference>
<evidence type="ECO:0000256" key="16">
    <source>
        <dbReference type="ARBA" id="ARBA00029570"/>
    </source>
</evidence>
<keyword evidence="20" id="KW-0548">Nucleotidyltransferase</keyword>
<dbReference type="EMBL" id="ACNN01000033">
    <property type="protein sequence ID" value="EEN82086.1"/>
    <property type="molecule type" value="Genomic_DNA"/>
</dbReference>
<comment type="caution">
    <text evidence="20">The sequence shown here is derived from an EMBL/GenBank/DDBJ whole genome shotgun (WGS) entry which is preliminary data.</text>
</comment>
<feature type="binding site" evidence="19">
    <location>
        <position position="62"/>
    </location>
    <ligand>
        <name>GTP</name>
        <dbReference type="ChEBI" id="CHEBI:37565"/>
    </ligand>
</feature>
<keyword evidence="11 20" id="KW-0808">Transferase</keyword>
<evidence type="ECO:0000313" key="20">
    <source>
        <dbReference type="EMBL" id="EEN82086.1"/>
    </source>
</evidence>
<dbReference type="GO" id="GO:0005524">
    <property type="term" value="F:ATP binding"/>
    <property type="evidence" value="ECO:0007669"/>
    <property type="project" value="UniProtKB-KW"/>
</dbReference>
<keyword evidence="10" id="KW-0169">Cobalamin biosynthesis</keyword>
<feature type="binding site" evidence="19">
    <location>
        <begin position="9"/>
        <end position="16"/>
    </location>
    <ligand>
        <name>GTP</name>
        <dbReference type="ChEBI" id="CHEBI:37565"/>
    </ligand>
</feature>
<dbReference type="EC" id="2.7.1.156" evidence="8"/>
<feature type="binding site" evidence="19">
    <location>
        <position position="80"/>
    </location>
    <ligand>
        <name>GTP</name>
        <dbReference type="ChEBI" id="CHEBI:37565"/>
    </ligand>
</feature>
<sequence>MTRVLLITGGQRSGKSQYAEQLALSLAPNPIYVATARVFDEEFRQRVALHQARRGSQWTNIEEEKELARHDFSQRVVLIDCLTLWATNFFFDLNESTEQALLALREQLEALFAQKEVTYIFVTNELGLGGVSPNATQRRFTDLQGSLNQIVAQRADEVTLMVSGIPVRIK</sequence>
<comment type="function">
    <text evidence="4">Catalyzes ATP-dependent phosphorylation of adenosylcobinamide and addition of GMP to adenosylcobinamide phosphate.</text>
</comment>
<evidence type="ECO:0000256" key="7">
    <source>
        <dbReference type="ARBA" id="ARBA00007490"/>
    </source>
</evidence>
<dbReference type="Gene3D" id="3.40.50.300">
    <property type="entry name" value="P-loop containing nucleotide triphosphate hydrolases"/>
    <property type="match status" value="1"/>
</dbReference>
<dbReference type="eggNOG" id="COG2087">
    <property type="taxonomic scope" value="Bacteria"/>
</dbReference>
<evidence type="ECO:0000256" key="19">
    <source>
        <dbReference type="PIRSR" id="PIRSR006135-2"/>
    </source>
</evidence>
<evidence type="ECO:0000256" key="2">
    <source>
        <dbReference type="ARBA" id="ARBA00000711"/>
    </source>
</evidence>
<evidence type="ECO:0000256" key="15">
    <source>
        <dbReference type="ARBA" id="ARBA00023134"/>
    </source>
</evidence>
<dbReference type="PANTHER" id="PTHR34848">
    <property type="match status" value="1"/>
</dbReference>
<evidence type="ECO:0000256" key="3">
    <source>
        <dbReference type="ARBA" id="ARBA00001522"/>
    </source>
</evidence>
<accession>C3JCK2</accession>
<dbReference type="GO" id="GO:0043752">
    <property type="term" value="F:adenosylcobinamide kinase activity"/>
    <property type="evidence" value="ECO:0007669"/>
    <property type="project" value="UniProtKB-EC"/>
</dbReference>
<comment type="pathway">
    <text evidence="6">Cofactor biosynthesis; adenosylcobalamin biosynthesis; adenosylcobalamin from cob(II)yrinate a,c-diamide: step 5/7.</text>
</comment>
<dbReference type="AlphaFoldDB" id="C3JCK2"/>
<comment type="catalytic activity">
    <reaction evidence="3">
        <text>adenosylcob(III)inamide + GTP = adenosylcob(III)inamide phosphate + GDP + H(+)</text>
        <dbReference type="Rhea" id="RHEA:15765"/>
        <dbReference type="ChEBI" id="CHEBI:2480"/>
        <dbReference type="ChEBI" id="CHEBI:15378"/>
        <dbReference type="ChEBI" id="CHEBI:37565"/>
        <dbReference type="ChEBI" id="CHEBI:58189"/>
        <dbReference type="ChEBI" id="CHEBI:58502"/>
        <dbReference type="EC" id="2.7.1.156"/>
    </reaction>
</comment>
<evidence type="ECO:0000256" key="11">
    <source>
        <dbReference type="ARBA" id="ARBA00022679"/>
    </source>
</evidence>
<evidence type="ECO:0000256" key="6">
    <source>
        <dbReference type="ARBA" id="ARBA00005159"/>
    </source>
</evidence>
<evidence type="ECO:0000256" key="17">
    <source>
        <dbReference type="ARBA" id="ARBA00030571"/>
    </source>
</evidence>
<dbReference type="GO" id="GO:0008820">
    <property type="term" value="F:cobinamide phosphate guanylyltransferase activity"/>
    <property type="evidence" value="ECO:0007669"/>
    <property type="project" value="UniProtKB-EC"/>
</dbReference>
<comment type="pathway">
    <text evidence="5">Cofactor biosynthesis; adenosylcobalamin biosynthesis; adenosylcobalamin from cob(II)yrinate a,c-diamide: step 6/7.</text>
</comment>
<evidence type="ECO:0000256" key="1">
    <source>
        <dbReference type="ARBA" id="ARBA00000312"/>
    </source>
</evidence>
<dbReference type="PIRSF" id="PIRSF006135">
    <property type="entry name" value="CobU"/>
    <property type="match status" value="1"/>
</dbReference>
<dbReference type="RefSeq" id="WP_004334910.1">
    <property type="nucleotide sequence ID" value="NZ_ACNN01000033.1"/>
</dbReference>
<evidence type="ECO:0000256" key="5">
    <source>
        <dbReference type="ARBA" id="ARBA00004692"/>
    </source>
</evidence>
<evidence type="ECO:0000256" key="18">
    <source>
        <dbReference type="PIRSR" id="PIRSR006135-1"/>
    </source>
</evidence>
<organism evidence="20 21">
    <name type="scientific">Porphyromonas endodontalis (strain ATCC 35406 / DSM 24491 / JCM 8526 / CCUG 16442 / BCRC 14492 / NCTC 13058 / HG 370)</name>
    <name type="common">Bacteroides endodontalis</name>
    <dbReference type="NCBI Taxonomy" id="553175"/>
    <lineage>
        <taxon>Bacteria</taxon>
        <taxon>Pseudomonadati</taxon>
        <taxon>Bacteroidota</taxon>
        <taxon>Bacteroidia</taxon>
        <taxon>Bacteroidales</taxon>
        <taxon>Porphyromonadaceae</taxon>
        <taxon>Porphyromonas</taxon>
    </lineage>
</organism>
<evidence type="ECO:0000256" key="4">
    <source>
        <dbReference type="ARBA" id="ARBA00003889"/>
    </source>
</evidence>
<dbReference type="GO" id="GO:0005525">
    <property type="term" value="F:GTP binding"/>
    <property type="evidence" value="ECO:0007669"/>
    <property type="project" value="UniProtKB-KW"/>
</dbReference>
<evidence type="ECO:0000256" key="9">
    <source>
        <dbReference type="ARBA" id="ARBA00012523"/>
    </source>
</evidence>
<keyword evidence="13 20" id="KW-0418">Kinase</keyword>
<comment type="catalytic activity">
    <reaction evidence="1">
        <text>adenosylcob(III)inamide + ATP = adenosylcob(III)inamide phosphate + ADP + H(+)</text>
        <dbReference type="Rhea" id="RHEA:15769"/>
        <dbReference type="ChEBI" id="CHEBI:2480"/>
        <dbReference type="ChEBI" id="CHEBI:15378"/>
        <dbReference type="ChEBI" id="CHEBI:30616"/>
        <dbReference type="ChEBI" id="CHEBI:58502"/>
        <dbReference type="ChEBI" id="CHEBI:456216"/>
        <dbReference type="EC" id="2.7.1.156"/>
    </reaction>
</comment>
<name>C3JCK2_POREA</name>
<feature type="active site" description="GMP-histidine intermediate" evidence="18">
    <location>
        <position position="50"/>
    </location>
</feature>
<evidence type="ECO:0000256" key="12">
    <source>
        <dbReference type="ARBA" id="ARBA00022741"/>
    </source>
</evidence>
<dbReference type="Pfam" id="PF02283">
    <property type="entry name" value="CobU"/>
    <property type="match status" value="1"/>
</dbReference>
<keyword evidence="12 19" id="KW-0547">Nucleotide-binding</keyword>
<evidence type="ECO:0000256" key="14">
    <source>
        <dbReference type="ARBA" id="ARBA00022840"/>
    </source>
</evidence>
<evidence type="ECO:0000256" key="13">
    <source>
        <dbReference type="ARBA" id="ARBA00022777"/>
    </source>
</evidence>
<feature type="binding site" evidence="19">
    <location>
        <begin position="34"/>
        <end position="36"/>
    </location>
    <ligand>
        <name>GTP</name>
        <dbReference type="ChEBI" id="CHEBI:37565"/>
    </ligand>
</feature>
<dbReference type="InterPro" id="IPR003203">
    <property type="entry name" value="CobU/CobP"/>
</dbReference>
<protein>
    <recommendedName>
        <fullName evidence="16">Adenosylcobinamide kinase</fullName>
        <ecNumber evidence="8">2.7.1.156</ecNumber>
        <ecNumber evidence="9">2.7.7.62</ecNumber>
    </recommendedName>
    <alternativeName>
        <fullName evidence="17">Adenosylcobinamide-phosphate guanylyltransferase</fullName>
    </alternativeName>
</protein>
<evidence type="ECO:0000256" key="8">
    <source>
        <dbReference type="ARBA" id="ARBA00012016"/>
    </source>
</evidence>
<dbReference type="GeneID" id="93366194"/>
<keyword evidence="15 19" id="KW-0342">GTP-binding</keyword>
<keyword evidence="14" id="KW-0067">ATP-binding</keyword>